<name>A0ABZ2NBE2_9BACI</name>
<dbReference type="PANTHER" id="PTHR42961">
    <property type="entry name" value="IRON-SULFUR PROTEIN NUBPL"/>
    <property type="match status" value="1"/>
</dbReference>
<evidence type="ECO:0000313" key="11">
    <source>
        <dbReference type="Proteomes" id="UP001387364"/>
    </source>
</evidence>
<evidence type="ECO:0000256" key="1">
    <source>
        <dbReference type="ARBA" id="ARBA00007352"/>
    </source>
</evidence>
<dbReference type="InterPro" id="IPR034904">
    <property type="entry name" value="FSCA_dom_sf"/>
</dbReference>
<dbReference type="Gene3D" id="3.30.300.130">
    <property type="entry name" value="Fe-S cluster assembly (FSCA)"/>
    <property type="match status" value="1"/>
</dbReference>
<dbReference type="InterPro" id="IPR027417">
    <property type="entry name" value="P-loop_NTPase"/>
</dbReference>
<dbReference type="InterPro" id="IPR044304">
    <property type="entry name" value="NUBPL-like"/>
</dbReference>
<gene>
    <name evidence="10" type="ORF">WDJ61_08355</name>
</gene>
<keyword evidence="3 8" id="KW-0479">Metal-binding</keyword>
<evidence type="ECO:0000313" key="10">
    <source>
        <dbReference type="EMBL" id="WXB94621.1"/>
    </source>
</evidence>
<comment type="subunit">
    <text evidence="8">Homodimer.</text>
</comment>
<dbReference type="SUPFAM" id="SSF117916">
    <property type="entry name" value="Fe-S cluster assembly (FSCA) domain-like"/>
    <property type="match status" value="1"/>
</dbReference>
<evidence type="ECO:0000256" key="3">
    <source>
        <dbReference type="ARBA" id="ARBA00022723"/>
    </source>
</evidence>
<dbReference type="Proteomes" id="UP001387364">
    <property type="component" value="Chromosome"/>
</dbReference>
<evidence type="ECO:0000256" key="8">
    <source>
        <dbReference type="HAMAP-Rule" id="MF_02040"/>
    </source>
</evidence>
<dbReference type="PROSITE" id="PS01215">
    <property type="entry name" value="MRP"/>
    <property type="match status" value="1"/>
</dbReference>
<dbReference type="PANTHER" id="PTHR42961:SF2">
    <property type="entry name" value="IRON-SULFUR PROTEIN NUBPL"/>
    <property type="match status" value="1"/>
</dbReference>
<sequence length="350" mass="38231">MMLTNEQVLQALEKVNDPELHKSIVELNMVRNIKIEDNHIQLEVVLTIQGCPLKAKIQQDIEEALKSIGALSVALTFGSMTDEERQALTKSLKAEAVTETGMPKMLRSDSGVTFIAVTSGKGGVGKSTVTINLAAALARLGKRVGILDADIYGFSIPAMMQIEQKPTMIDQTAIPSTSHGVKVMSMGFYSNDNQPVMWRGPMLNKWIRNFLVNTHWGELDYLLLDLPPGTGDVAIDVAAMIPHAKEIIVTTPHNAASHVASRAGVMAKHTKHDILGVVENMAYYEEEDGKKKYLFGQGGGEALAKQLHTDVIAQVPFAQPEENIGSSVYDEDSIVGEVFTHLAEDIIYHN</sequence>
<dbReference type="RefSeq" id="WP_338754401.1">
    <property type="nucleotide sequence ID" value="NZ_CP147404.1"/>
</dbReference>
<dbReference type="InterPro" id="IPR019591">
    <property type="entry name" value="Mrp/NBP35_ATP-bd"/>
</dbReference>
<feature type="binding site" evidence="8">
    <location>
        <begin position="120"/>
        <end position="127"/>
    </location>
    <ligand>
        <name>ATP</name>
        <dbReference type="ChEBI" id="CHEBI:30616"/>
    </ligand>
</feature>
<dbReference type="HAMAP" id="MF_02040">
    <property type="entry name" value="Mrp_NBP35"/>
    <property type="match status" value="1"/>
</dbReference>
<evidence type="ECO:0000259" key="9">
    <source>
        <dbReference type="Pfam" id="PF01883"/>
    </source>
</evidence>
<keyword evidence="11" id="KW-1185">Reference proteome</keyword>
<protein>
    <recommendedName>
        <fullName evidence="8">Iron-sulfur cluster carrier protein</fullName>
    </recommendedName>
</protein>
<dbReference type="InterPro" id="IPR033756">
    <property type="entry name" value="YlxH/NBP35"/>
</dbReference>
<keyword evidence="5 8" id="KW-0067">ATP-binding</keyword>
<feature type="domain" description="MIP18 family-like" evidence="9">
    <location>
        <begin position="6"/>
        <end position="70"/>
    </location>
</feature>
<dbReference type="InterPro" id="IPR000808">
    <property type="entry name" value="Mrp-like_CS"/>
</dbReference>
<comment type="similarity">
    <text evidence="2">In the C-terminal section; belongs to the Mrp/NBP35 ATP-binding proteins family.</text>
</comment>
<dbReference type="CDD" id="cd02037">
    <property type="entry name" value="Mrp_NBP35"/>
    <property type="match status" value="1"/>
</dbReference>
<keyword evidence="6 8" id="KW-0408">Iron</keyword>
<evidence type="ECO:0000256" key="6">
    <source>
        <dbReference type="ARBA" id="ARBA00023004"/>
    </source>
</evidence>
<dbReference type="EMBL" id="CP147404">
    <property type="protein sequence ID" value="WXB94621.1"/>
    <property type="molecule type" value="Genomic_DNA"/>
</dbReference>
<comment type="similarity">
    <text evidence="1">In the N-terminal section; belongs to the MIP18 family.</text>
</comment>
<proteinExistence type="inferred from homology"/>
<dbReference type="Pfam" id="PF01883">
    <property type="entry name" value="FeS_assembly_P"/>
    <property type="match status" value="1"/>
</dbReference>
<dbReference type="Gene3D" id="3.40.50.300">
    <property type="entry name" value="P-loop containing nucleotide triphosphate hydrolases"/>
    <property type="match status" value="1"/>
</dbReference>
<comment type="function">
    <text evidence="8">Binds and transfers iron-sulfur (Fe-S) clusters to target apoproteins. Can hydrolyze ATP.</text>
</comment>
<reference evidence="10 11" key="1">
    <citation type="submission" date="2024-02" db="EMBL/GenBank/DDBJ databases">
        <title>Seven novel Bacillus-like species.</title>
        <authorList>
            <person name="Liu G."/>
        </authorList>
    </citation>
    <scope>NUCLEOTIDE SEQUENCE [LARGE SCALE GENOMIC DNA]</scope>
    <source>
        <strain evidence="10 11">FJAT-52991</strain>
    </source>
</reference>
<accession>A0ABZ2NBE2</accession>
<dbReference type="InterPro" id="IPR002744">
    <property type="entry name" value="MIP18-like"/>
</dbReference>
<evidence type="ECO:0000256" key="2">
    <source>
        <dbReference type="ARBA" id="ARBA00008205"/>
    </source>
</evidence>
<dbReference type="SUPFAM" id="SSF52540">
    <property type="entry name" value="P-loop containing nucleoside triphosphate hydrolases"/>
    <property type="match status" value="1"/>
</dbReference>
<keyword evidence="7 8" id="KW-0411">Iron-sulfur</keyword>
<comment type="similarity">
    <text evidence="8">Belongs to the Mrp/NBP35 ATP-binding proteins family.</text>
</comment>
<evidence type="ECO:0000256" key="5">
    <source>
        <dbReference type="ARBA" id="ARBA00022840"/>
    </source>
</evidence>
<dbReference type="Pfam" id="PF10609">
    <property type="entry name" value="ParA"/>
    <property type="match status" value="1"/>
</dbReference>
<organism evidence="10 11">
    <name type="scientific">Bacillus kandeliae</name>
    <dbReference type="NCBI Taxonomy" id="3129297"/>
    <lineage>
        <taxon>Bacteria</taxon>
        <taxon>Bacillati</taxon>
        <taxon>Bacillota</taxon>
        <taxon>Bacilli</taxon>
        <taxon>Bacillales</taxon>
        <taxon>Bacillaceae</taxon>
        <taxon>Bacillus</taxon>
    </lineage>
</organism>
<evidence type="ECO:0000256" key="7">
    <source>
        <dbReference type="ARBA" id="ARBA00023014"/>
    </source>
</evidence>
<evidence type="ECO:0000256" key="4">
    <source>
        <dbReference type="ARBA" id="ARBA00022741"/>
    </source>
</evidence>
<keyword evidence="8" id="KW-0378">Hydrolase</keyword>
<keyword evidence="4 8" id="KW-0547">Nucleotide-binding</keyword>